<evidence type="ECO:0000313" key="4">
    <source>
        <dbReference type="Proteomes" id="UP000092460"/>
    </source>
</evidence>
<proteinExistence type="predicted"/>
<feature type="compositionally biased region" description="Low complexity" evidence="1">
    <location>
        <begin position="29"/>
        <end position="43"/>
    </location>
</feature>
<dbReference type="VEuPathDB" id="VectorBase:GPPI039180"/>
<accession>A0A1B0BSF8</accession>
<protein>
    <submittedName>
        <fullName evidence="3">Uncharacterized protein</fullName>
    </submittedName>
</protein>
<organism evidence="3 4">
    <name type="scientific">Glossina palpalis gambiensis</name>
    <dbReference type="NCBI Taxonomy" id="67801"/>
    <lineage>
        <taxon>Eukaryota</taxon>
        <taxon>Metazoa</taxon>
        <taxon>Ecdysozoa</taxon>
        <taxon>Arthropoda</taxon>
        <taxon>Hexapoda</taxon>
        <taxon>Insecta</taxon>
        <taxon>Pterygota</taxon>
        <taxon>Neoptera</taxon>
        <taxon>Endopterygota</taxon>
        <taxon>Diptera</taxon>
        <taxon>Brachycera</taxon>
        <taxon>Muscomorpha</taxon>
        <taxon>Hippoboscoidea</taxon>
        <taxon>Glossinidae</taxon>
        <taxon>Glossina</taxon>
    </lineage>
</organism>
<reference evidence="3" key="2">
    <citation type="submission" date="2020-05" db="UniProtKB">
        <authorList>
            <consortium name="EnsemblMetazoa"/>
        </authorList>
    </citation>
    <scope>IDENTIFICATION</scope>
    <source>
        <strain evidence="3">IAEA</strain>
    </source>
</reference>
<dbReference type="EMBL" id="JXJN01019699">
    <property type="status" value="NOT_ANNOTATED_CDS"/>
    <property type="molecule type" value="Genomic_DNA"/>
</dbReference>
<dbReference type="Proteomes" id="UP000092460">
    <property type="component" value="Unassembled WGS sequence"/>
</dbReference>
<keyword evidence="2" id="KW-0812">Transmembrane</keyword>
<evidence type="ECO:0000313" key="3">
    <source>
        <dbReference type="EnsemblMetazoa" id="GPPI039180-PA"/>
    </source>
</evidence>
<feature type="transmembrane region" description="Helical" evidence="2">
    <location>
        <begin position="87"/>
        <end position="113"/>
    </location>
</feature>
<keyword evidence="4" id="KW-1185">Reference proteome</keyword>
<evidence type="ECO:0000256" key="1">
    <source>
        <dbReference type="SAM" id="MobiDB-lite"/>
    </source>
</evidence>
<sequence>MTANNIKTTQAKLMKLARAKRETFLHSGTTTPTVTKNTTPKRTAPIDAPHEGKKRTNTLDNVSPTTTLYEIMAKIIMKIYCHHRHSFSLCTCYCVFLCLKIALIFNIVAAAAVPGADYSCMIVTAVCGHSANVTFIQVEVIKN</sequence>
<dbReference type="EnsemblMetazoa" id="GPPI039180-RA">
    <property type="protein sequence ID" value="GPPI039180-PA"/>
    <property type="gene ID" value="GPPI039180"/>
</dbReference>
<feature type="region of interest" description="Disordered" evidence="1">
    <location>
        <begin position="27"/>
        <end position="59"/>
    </location>
</feature>
<evidence type="ECO:0000256" key="2">
    <source>
        <dbReference type="SAM" id="Phobius"/>
    </source>
</evidence>
<keyword evidence="2" id="KW-1133">Transmembrane helix</keyword>
<keyword evidence="2" id="KW-0472">Membrane</keyword>
<reference evidence="4" key="1">
    <citation type="submission" date="2015-01" db="EMBL/GenBank/DDBJ databases">
        <authorList>
            <person name="Aksoy S."/>
            <person name="Warren W."/>
            <person name="Wilson R.K."/>
        </authorList>
    </citation>
    <scope>NUCLEOTIDE SEQUENCE [LARGE SCALE GENOMIC DNA]</scope>
    <source>
        <strain evidence="4">IAEA</strain>
    </source>
</reference>
<name>A0A1B0BSF8_9MUSC</name>
<dbReference type="AlphaFoldDB" id="A0A1B0BSF8"/>